<feature type="non-terminal residue" evidence="2">
    <location>
        <position position="199"/>
    </location>
</feature>
<proteinExistence type="predicted"/>
<sequence>ITSNKQLATIRPQSNQEYNSNNWQRDPQITFSSKSFRQFPREGNGITSQNSAIAIVHPTIINNQSVEPYTGDKEPLYSQKLENCGSKKSLAPSNIGRSASRTSTNTISVTSTDENLLPLATSQGNEPIINKQSEATQLEEEISVCVTHEYQHLASSASKTKQKSSKPQHTGNISKDLSVVTKNIKAIALNEPTGLGRKL</sequence>
<reference evidence="2" key="1">
    <citation type="submission" date="2014-12" db="EMBL/GenBank/DDBJ databases">
        <title>Insight into the proteome of Arion vulgaris.</title>
        <authorList>
            <person name="Aradska J."/>
            <person name="Bulat T."/>
            <person name="Smidak R."/>
            <person name="Sarate P."/>
            <person name="Gangsoo J."/>
            <person name="Sialana F."/>
            <person name="Bilban M."/>
            <person name="Lubec G."/>
        </authorList>
    </citation>
    <scope>NUCLEOTIDE SEQUENCE</scope>
    <source>
        <tissue evidence="2">Skin</tissue>
    </source>
</reference>
<dbReference type="EMBL" id="HACG01016652">
    <property type="protein sequence ID" value="CEK63517.1"/>
    <property type="molecule type" value="Transcribed_RNA"/>
</dbReference>
<gene>
    <name evidence="2" type="primary">ORF48575</name>
</gene>
<feature type="region of interest" description="Disordered" evidence="1">
    <location>
        <begin position="155"/>
        <end position="176"/>
    </location>
</feature>
<organism evidence="2">
    <name type="scientific">Arion vulgaris</name>
    <dbReference type="NCBI Taxonomy" id="1028688"/>
    <lineage>
        <taxon>Eukaryota</taxon>
        <taxon>Metazoa</taxon>
        <taxon>Spiralia</taxon>
        <taxon>Lophotrochozoa</taxon>
        <taxon>Mollusca</taxon>
        <taxon>Gastropoda</taxon>
        <taxon>Heterobranchia</taxon>
        <taxon>Euthyneura</taxon>
        <taxon>Panpulmonata</taxon>
        <taxon>Eupulmonata</taxon>
        <taxon>Stylommatophora</taxon>
        <taxon>Helicina</taxon>
        <taxon>Arionoidea</taxon>
        <taxon>Arionidae</taxon>
        <taxon>Arion</taxon>
    </lineage>
</organism>
<accession>A0A0B6Z585</accession>
<name>A0A0B6Z585_9EUPU</name>
<feature type="region of interest" description="Disordered" evidence="1">
    <location>
        <begin position="1"/>
        <end position="26"/>
    </location>
</feature>
<evidence type="ECO:0000256" key="1">
    <source>
        <dbReference type="SAM" id="MobiDB-lite"/>
    </source>
</evidence>
<feature type="non-terminal residue" evidence="2">
    <location>
        <position position="1"/>
    </location>
</feature>
<dbReference type="AlphaFoldDB" id="A0A0B6Z585"/>
<protein>
    <submittedName>
        <fullName evidence="2">Uncharacterized protein</fullName>
    </submittedName>
</protein>
<evidence type="ECO:0000313" key="2">
    <source>
        <dbReference type="EMBL" id="CEK63517.1"/>
    </source>
</evidence>